<feature type="coiled-coil region" evidence="4">
    <location>
        <begin position="463"/>
        <end position="494"/>
    </location>
</feature>
<evidence type="ECO:0000313" key="10">
    <source>
        <dbReference type="Proteomes" id="UP001291309"/>
    </source>
</evidence>
<sequence>MSWFQNLKIASKLFCAFFVVLLITTALGLFAIDQLGALNRATEVVTTNAIGSIDHLSDMSTHLSNFRVAELQHITASSPQEMAEFESDMDLALKEIRRNRQDFEPLIVLEVERRSINEFDALFKDFLIEHDKLLPISRENKNDEAHVFIRGRSRQLFEGAAATLESLRDVNEKESFDAEVAARATYEEGRAWILSALGASVGVGFLLCLFLARLISRPLVEAVKVADRIAEGDLTMRIEATGQDETGRLLNAMREMIRRLAQVIGEVREGAGTLTGAAAQVSVSSQSLSQGTSEQASSVEETTASLEQMSATIDQTSQHSRQMEQMALKGAKEARESGEAVAQTVEAMGEIAEKITIIEEIAYQTNLLALNAAIEAARGGEHGKGFAVVATEVRKLAERSQTAAKEISGLAGRSVRVAQRSGELLMELVPSIQKTTQLVQEVVAASGEQASGVRQMSRAMVQVDQVTQRNASASEELASTAEELSAQAETLQHLVSFFRVGQGDGRTPRPVPPRTPGTQPPSGGGGGPQQALLSVTQALKNATQGSLSVARELAAEDREFKRF</sequence>
<feature type="region of interest" description="Disordered" evidence="5">
    <location>
        <begin position="501"/>
        <end position="531"/>
    </location>
</feature>
<dbReference type="InterPro" id="IPR004089">
    <property type="entry name" value="MCPsignal_dom"/>
</dbReference>
<dbReference type="InterPro" id="IPR024478">
    <property type="entry name" value="HlyB_4HB_MCP"/>
</dbReference>
<evidence type="ECO:0000256" key="6">
    <source>
        <dbReference type="SAM" id="Phobius"/>
    </source>
</evidence>
<evidence type="ECO:0000256" key="2">
    <source>
        <dbReference type="ARBA" id="ARBA00029447"/>
    </source>
</evidence>
<dbReference type="Proteomes" id="UP001291309">
    <property type="component" value="Unassembled WGS sequence"/>
</dbReference>
<keyword evidence="3" id="KW-0807">Transducer</keyword>
<keyword evidence="10" id="KW-1185">Reference proteome</keyword>
<proteinExistence type="inferred from homology"/>
<dbReference type="Pfam" id="PF00015">
    <property type="entry name" value="MCPsignal"/>
    <property type="match status" value="1"/>
</dbReference>
<evidence type="ECO:0000259" key="7">
    <source>
        <dbReference type="PROSITE" id="PS50111"/>
    </source>
</evidence>
<organism evidence="9 10">
    <name type="scientific">Hyalangium rubrum</name>
    <dbReference type="NCBI Taxonomy" id="3103134"/>
    <lineage>
        <taxon>Bacteria</taxon>
        <taxon>Pseudomonadati</taxon>
        <taxon>Myxococcota</taxon>
        <taxon>Myxococcia</taxon>
        <taxon>Myxococcales</taxon>
        <taxon>Cystobacterineae</taxon>
        <taxon>Archangiaceae</taxon>
        <taxon>Hyalangium</taxon>
    </lineage>
</organism>
<feature type="domain" description="HAMP" evidence="8">
    <location>
        <begin position="213"/>
        <end position="265"/>
    </location>
</feature>
<dbReference type="SMART" id="SM00283">
    <property type="entry name" value="MA"/>
    <property type="match status" value="1"/>
</dbReference>
<dbReference type="SUPFAM" id="SSF58104">
    <property type="entry name" value="Methyl-accepting chemotaxis protein (MCP) signaling domain"/>
    <property type="match status" value="1"/>
</dbReference>
<dbReference type="Pfam" id="PF00672">
    <property type="entry name" value="HAMP"/>
    <property type="match status" value="1"/>
</dbReference>
<keyword evidence="6" id="KW-1133">Transmembrane helix</keyword>
<accession>A0ABU5HB76</accession>
<comment type="similarity">
    <text evidence="2">Belongs to the methyl-accepting chemotaxis (MCP) protein family.</text>
</comment>
<dbReference type="PANTHER" id="PTHR43531:SF11">
    <property type="entry name" value="METHYL-ACCEPTING CHEMOTAXIS PROTEIN 3"/>
    <property type="match status" value="1"/>
</dbReference>
<evidence type="ECO:0000256" key="3">
    <source>
        <dbReference type="PROSITE-ProRule" id="PRU00284"/>
    </source>
</evidence>
<dbReference type="EMBL" id="JAXIVS010000011">
    <property type="protein sequence ID" value="MDY7230576.1"/>
    <property type="molecule type" value="Genomic_DNA"/>
</dbReference>
<gene>
    <name evidence="9" type="ORF">SYV04_29545</name>
</gene>
<feature type="domain" description="Methyl-accepting transducer" evidence="7">
    <location>
        <begin position="270"/>
        <end position="485"/>
    </location>
</feature>
<dbReference type="PROSITE" id="PS50885">
    <property type="entry name" value="HAMP"/>
    <property type="match status" value="1"/>
</dbReference>
<evidence type="ECO:0000256" key="4">
    <source>
        <dbReference type="SAM" id="Coils"/>
    </source>
</evidence>
<dbReference type="RefSeq" id="WP_321549295.1">
    <property type="nucleotide sequence ID" value="NZ_JAXIVS010000011.1"/>
</dbReference>
<dbReference type="PRINTS" id="PR00260">
    <property type="entry name" value="CHEMTRNSDUCR"/>
</dbReference>
<dbReference type="Gene3D" id="1.10.287.950">
    <property type="entry name" value="Methyl-accepting chemotaxis protein"/>
    <property type="match status" value="1"/>
</dbReference>
<keyword evidence="4" id="KW-0175">Coiled coil</keyword>
<dbReference type="CDD" id="cd06225">
    <property type="entry name" value="HAMP"/>
    <property type="match status" value="1"/>
</dbReference>
<dbReference type="PANTHER" id="PTHR43531">
    <property type="entry name" value="PROTEIN ICFG"/>
    <property type="match status" value="1"/>
</dbReference>
<keyword evidence="1" id="KW-0145">Chemotaxis</keyword>
<reference evidence="9 10" key="1">
    <citation type="submission" date="2023-12" db="EMBL/GenBank/DDBJ databases">
        <title>the genome sequence of Hyalangium sp. s54d21.</title>
        <authorList>
            <person name="Zhang X."/>
        </authorList>
    </citation>
    <scope>NUCLEOTIDE SEQUENCE [LARGE SCALE GENOMIC DNA]</scope>
    <source>
        <strain evidence="10">s54d21</strain>
    </source>
</reference>
<protein>
    <submittedName>
        <fullName evidence="9">Methyl-accepting chemotaxis protein</fullName>
    </submittedName>
</protein>
<evidence type="ECO:0000256" key="1">
    <source>
        <dbReference type="ARBA" id="ARBA00022500"/>
    </source>
</evidence>
<name>A0ABU5HB76_9BACT</name>
<dbReference type="Pfam" id="PF12729">
    <property type="entry name" value="4HB_MCP_1"/>
    <property type="match status" value="1"/>
</dbReference>
<dbReference type="PROSITE" id="PS50111">
    <property type="entry name" value="CHEMOTAXIS_TRANSDUC_2"/>
    <property type="match status" value="1"/>
</dbReference>
<evidence type="ECO:0000259" key="8">
    <source>
        <dbReference type="PROSITE" id="PS50885"/>
    </source>
</evidence>
<feature type="transmembrane region" description="Helical" evidence="6">
    <location>
        <begin position="191"/>
        <end position="212"/>
    </location>
</feature>
<evidence type="ECO:0000256" key="5">
    <source>
        <dbReference type="SAM" id="MobiDB-lite"/>
    </source>
</evidence>
<feature type="compositionally biased region" description="Pro residues" evidence="5">
    <location>
        <begin position="509"/>
        <end position="519"/>
    </location>
</feature>
<keyword evidence="6" id="KW-0812">Transmembrane</keyword>
<keyword evidence="6" id="KW-0472">Membrane</keyword>
<evidence type="ECO:0000313" key="9">
    <source>
        <dbReference type="EMBL" id="MDY7230576.1"/>
    </source>
</evidence>
<comment type="caution">
    <text evidence="9">The sequence shown here is derived from an EMBL/GenBank/DDBJ whole genome shotgun (WGS) entry which is preliminary data.</text>
</comment>
<dbReference type="InterPro" id="IPR051310">
    <property type="entry name" value="MCP_chemotaxis"/>
</dbReference>
<dbReference type="InterPro" id="IPR004090">
    <property type="entry name" value="Chemotax_Me-accpt_rcpt"/>
</dbReference>
<dbReference type="InterPro" id="IPR003660">
    <property type="entry name" value="HAMP_dom"/>
</dbReference>
<dbReference type="SMART" id="SM00304">
    <property type="entry name" value="HAMP"/>
    <property type="match status" value="1"/>
</dbReference>